<evidence type="ECO:0000313" key="3">
    <source>
        <dbReference type="EMBL" id="ROW02216.1"/>
    </source>
</evidence>
<feature type="compositionally biased region" description="Pro residues" evidence="2">
    <location>
        <begin position="947"/>
        <end position="957"/>
    </location>
</feature>
<protein>
    <submittedName>
        <fullName evidence="3">Uncharacterized protein</fullName>
    </submittedName>
</protein>
<keyword evidence="4" id="KW-1185">Reference proteome</keyword>
<sequence>MLANVFRALRRCIEPFYSLDDEKTRRQGSLFGKAPHKAEGMKSADVPVVEIDKDTKASIEIMQKQLKKTIYTVEEMDRHVLRCRRDVDGLFVTWSENITNEYTDKFDKKAAEFDNKMRGFNETVEAKCKQAGHTAAAYMDEVVEKHNAKVKQANEEFQEQLARLEKTIGEKVDSTEAVTLAAELSALRKRLVDFQQKHKSLYEKLGQDVAQVMCEQMNLSKWVEKVQQEHDAIVLRFEADAKDWRVLDRRLIFLEQQPRINQFSGLSTIAVPQQPLASGDTKSGDSRQLVDKMAELAKKLDEYETRLSKVENDNTHNSPCQRCSDALGRVEEDLKGAKEALEREKLDSQNKLEEHKNLAQTQYQNLEQRFDILNTLVGKLPTISVYRQIVARLEDLEQNKRWNDQKQRLEAFGSATPDPVLKHLEYLESRLDTVLYDRGFPLPSTVARDRIAWAWEALEKAPRTESQQAVPVQILPLPSIFHQQQTLQPNQVQQGSCTHQEPQDGVLTKQFVQAEAILQPTCADDVVQPSTASQTTHEETALMEVCLHEGSPKSSSPEVEPQAMTITAVNHGNMAQTVSHLPSVHSFDFNLVPSFQAPSVDVPTIDWSAPMSVDLSRDASDFDIDDVSRVKAPEHKLATRLADEDMEDKASASSGLSELATSNASTAIGLQAYPDGEGSTQDVSAREQPHKYVSGEDNATGLDVPRKAGVQSPFSVIPKKSNAEYQLTTLGSQPQNRCISQPIYDGDISSAYTTVCGTQSVTHGLASPSNTRLCTMATSAQSLPVPCTSNGIIRYDPTKPSPTNPNSQLKANHGPSKASKQQPPRSLITSSVNYAPAQPCPTNPDICSTQPPVDTLAGPILTPLFQAPALEPQVYDSSSDEAPDDEGSEPPTKPVSTTGTNPGSRILMQKPKGRLNRLTDEQRSAIRLEMELQKPEVGSMQKLAPTTPLPPIPPVPTGAPVQKASGSSTQNNGTRLTKAPSASTAVYDREDAVDYGDTDDDESPGPSKPLAGVTSAPTAPARTMRRYSTQWVKIWRSHAASEQNLRHFAETNGFKASADKWIAIVENANADAKPQDVLDQASIAVHRQLYSEYEINEIADAFFEVCLVQSGSFQSVIEGFDPYGVLDYQVSFMEAFQEYLKDHPADSY</sequence>
<proteinExistence type="predicted"/>
<evidence type="ECO:0000256" key="1">
    <source>
        <dbReference type="SAM" id="Coils"/>
    </source>
</evidence>
<feature type="coiled-coil region" evidence="1">
    <location>
        <begin position="143"/>
        <end position="204"/>
    </location>
</feature>
<feature type="compositionally biased region" description="Polar residues" evidence="2">
    <location>
        <begin position="894"/>
        <end position="903"/>
    </location>
</feature>
<feature type="compositionally biased region" description="Acidic residues" evidence="2">
    <location>
        <begin position="993"/>
        <end position="1003"/>
    </location>
</feature>
<dbReference type="Proteomes" id="UP000284375">
    <property type="component" value="Unassembled WGS sequence"/>
</dbReference>
<feature type="region of interest" description="Disordered" evidence="2">
    <location>
        <begin position="931"/>
        <end position="1022"/>
    </location>
</feature>
<keyword evidence="1" id="KW-0175">Coiled coil</keyword>
<name>A0A423WG71_CYTCH</name>
<feature type="compositionally biased region" description="Acidic residues" evidence="2">
    <location>
        <begin position="878"/>
        <end position="888"/>
    </location>
</feature>
<dbReference type="AlphaFoldDB" id="A0A423WG71"/>
<feature type="coiled-coil region" evidence="1">
    <location>
        <begin position="286"/>
        <end position="376"/>
    </location>
</feature>
<evidence type="ECO:0000313" key="4">
    <source>
        <dbReference type="Proteomes" id="UP000284375"/>
    </source>
</evidence>
<dbReference type="OrthoDB" id="5243711at2759"/>
<dbReference type="EMBL" id="LJZO01000005">
    <property type="protein sequence ID" value="ROW02216.1"/>
    <property type="molecule type" value="Genomic_DNA"/>
</dbReference>
<gene>
    <name evidence="3" type="ORF">VSDG_02317</name>
</gene>
<accession>A0A423WG71</accession>
<feature type="compositionally biased region" description="Polar residues" evidence="2">
    <location>
        <begin position="964"/>
        <end position="984"/>
    </location>
</feature>
<evidence type="ECO:0000256" key="2">
    <source>
        <dbReference type="SAM" id="MobiDB-lite"/>
    </source>
</evidence>
<feature type="region of interest" description="Disordered" evidence="2">
    <location>
        <begin position="873"/>
        <end position="917"/>
    </location>
</feature>
<feature type="region of interest" description="Disordered" evidence="2">
    <location>
        <begin position="787"/>
        <end position="826"/>
    </location>
</feature>
<organism evidence="3 4">
    <name type="scientific">Cytospora chrysosperma</name>
    <name type="common">Cytospora canker fungus</name>
    <name type="synonym">Sphaeria chrysosperma</name>
    <dbReference type="NCBI Taxonomy" id="252740"/>
    <lineage>
        <taxon>Eukaryota</taxon>
        <taxon>Fungi</taxon>
        <taxon>Dikarya</taxon>
        <taxon>Ascomycota</taxon>
        <taxon>Pezizomycotina</taxon>
        <taxon>Sordariomycetes</taxon>
        <taxon>Sordariomycetidae</taxon>
        <taxon>Diaporthales</taxon>
        <taxon>Cytosporaceae</taxon>
        <taxon>Cytospora</taxon>
    </lineage>
</organism>
<reference evidence="3 4" key="1">
    <citation type="submission" date="2015-09" db="EMBL/GenBank/DDBJ databases">
        <title>Host preference determinants of Valsa canker pathogens revealed by comparative genomics.</title>
        <authorList>
            <person name="Yin Z."/>
            <person name="Huang L."/>
        </authorList>
    </citation>
    <scope>NUCLEOTIDE SEQUENCE [LARGE SCALE GENOMIC DNA]</scope>
    <source>
        <strain evidence="3 4">YSFL</strain>
    </source>
</reference>
<comment type="caution">
    <text evidence="3">The sequence shown here is derived from an EMBL/GenBank/DDBJ whole genome shotgun (WGS) entry which is preliminary data.</text>
</comment>